<evidence type="ECO:0000256" key="12">
    <source>
        <dbReference type="PROSITE-ProRule" id="PRU00169"/>
    </source>
</evidence>
<dbReference type="RefSeq" id="WP_009125077.1">
    <property type="nucleotide sequence ID" value="NZ_GL882630.1"/>
</dbReference>
<dbReference type="Gene3D" id="2.60.40.10">
    <property type="entry name" value="Immunoglobulins"/>
    <property type="match status" value="1"/>
</dbReference>
<dbReference type="InterPro" id="IPR004358">
    <property type="entry name" value="Sig_transdc_His_kin-like_C"/>
</dbReference>
<dbReference type="PANTHER" id="PTHR43547:SF2">
    <property type="entry name" value="HYBRID SIGNAL TRANSDUCTION HISTIDINE KINASE C"/>
    <property type="match status" value="1"/>
</dbReference>
<dbReference type="SMART" id="SM00448">
    <property type="entry name" value="REC"/>
    <property type="match status" value="1"/>
</dbReference>
<dbReference type="InterPro" id="IPR013783">
    <property type="entry name" value="Ig-like_fold"/>
</dbReference>
<keyword evidence="5" id="KW-0547">Nucleotide-binding</keyword>
<dbReference type="InterPro" id="IPR011006">
    <property type="entry name" value="CheY-like_superfamily"/>
</dbReference>
<keyword evidence="18" id="KW-1185">Reference proteome</keyword>
<dbReference type="Pfam" id="PF00072">
    <property type="entry name" value="Response_reg"/>
    <property type="match status" value="1"/>
</dbReference>
<evidence type="ECO:0000256" key="7">
    <source>
        <dbReference type="ARBA" id="ARBA00022840"/>
    </source>
</evidence>
<keyword evidence="3 12" id="KW-0597">Phosphoprotein</keyword>
<feature type="domain" description="Response regulatory" evidence="16">
    <location>
        <begin position="1105"/>
        <end position="1220"/>
    </location>
</feature>
<evidence type="ECO:0000256" key="13">
    <source>
        <dbReference type="SAM" id="Phobius"/>
    </source>
</evidence>
<dbReference type="HOGENOM" id="CLU_000445_28_1_10"/>
<dbReference type="eggNOG" id="COG5002">
    <property type="taxonomic scope" value="Bacteria"/>
</dbReference>
<gene>
    <name evidence="17" type="ORF">HMPREF9446_01795</name>
</gene>
<accession>F3PST3</accession>
<dbReference type="InterPro" id="IPR011123">
    <property type="entry name" value="Y_Y_Y"/>
</dbReference>
<protein>
    <recommendedName>
        <fullName evidence="2">histidine kinase</fullName>
        <ecNumber evidence="2">2.7.13.3</ecNumber>
    </recommendedName>
</protein>
<dbReference type="InterPro" id="IPR003594">
    <property type="entry name" value="HATPase_dom"/>
</dbReference>
<dbReference type="SMART" id="SM00342">
    <property type="entry name" value="HTH_ARAC"/>
    <property type="match status" value="1"/>
</dbReference>
<dbReference type="EMBL" id="AFBN01000033">
    <property type="protein sequence ID" value="EGF57193.1"/>
    <property type="molecule type" value="Genomic_DNA"/>
</dbReference>
<keyword evidence="13" id="KW-0472">Membrane</keyword>
<dbReference type="GeneID" id="86049414"/>
<keyword evidence="4" id="KW-0808">Transferase</keyword>
<evidence type="ECO:0000313" key="17">
    <source>
        <dbReference type="EMBL" id="EGF57193.1"/>
    </source>
</evidence>
<dbReference type="InterPro" id="IPR018060">
    <property type="entry name" value="HTH_AraC"/>
</dbReference>
<evidence type="ECO:0000256" key="6">
    <source>
        <dbReference type="ARBA" id="ARBA00022777"/>
    </source>
</evidence>
<dbReference type="CDD" id="cd00082">
    <property type="entry name" value="HisKA"/>
    <property type="match status" value="1"/>
</dbReference>
<evidence type="ECO:0000259" key="14">
    <source>
        <dbReference type="PROSITE" id="PS01124"/>
    </source>
</evidence>
<sequence>MKRLQLFILWVCTICFPAVSHDYMFKHLEVKDGLSNNQVNAIYKDSNGFMWFGTASGLNRYDGYDVKIYRSQKDDMKSLPDNYIETIQEDGAGNLWILTGAGYAIYNSGTDSFDRNVGAWMWNIGIDGVPSKVYIDTEKAYWLFMAGKGVYRYKTGMKAAERVKLSLEELSGGGITSMVECDEGILMAYDDGTLSCIDKEKLELKWVNRDIPAELETDEVNTFDLFADRDGRVWVYSVIGVWIYDLPRKTWELRSPRSDTYNIVRALAQDKYGNIWVGRDQDGIDVIDKNRQHTHLANDPNNERTLSNNTITSLYEDVAGTMWVGTYKKGVSYYNESIFKFGMADVGDINCVEDGGEDIVWLGTNGSGLIRWNTVTGEQKIFSHTADSRSLSSDVVVSLLLDSSGRLWAGTFWGGLNCYDGNRFIRYRSEKETVQSSVYDNIWALAEDKDKNIWIGTLGGGVQCLNPRTGMFTTYSTGNSNLVSDYISSLAMGRDNTLIIGTSAGMAFMDLATKEITNFTGTHSGKTHFSNQTINQVYEDSRGLVWVATREGLNVYDPKQDELYEVPLKPDFSKLFILGIEEDDRKGIWVSTGGELINIMLSVDSQTGKLSFRCYTYNDKDGLQSCDFNQRSLKRLHTGEIVVGGLYGLNRFRPDNIKYNRTLPKVMFTGFQLFNEEVRVGKEYKGRVILSEALNKAKEVVLDYEQNAFTVLFASDNYVLPEKTRYFYKLEGFNDDWLASMSDMHRVTYTNLAPGTYILKVKATNSDGYAGTAEASLKIVILPPFWMTPWAYACYIFLLIGGLLLALYAVQRRERNKFRIRQMEQDAQKTEEVNQMKFRFFTNVSHELRTPLTLIISPLESMIKEPADGKQLDKLKMMHRNALRLLNLVNQLLDFRKNEMAGLHLTLSEGDIVAYVQNICNSFLMLSEKKNVHLTFFSAVESLNMAFDEDKVGKIVMNLLSNAFKFTPDGGRVDVSLEVLKGSPETLEIKVSDTGIGVKDEDKERIFERFYQAEHEGEGHRTTGSGIGLSLVRDFVTLHGGAVRVFDNAGQGSVFVVDIPVKHSVVNVATPLSEEAAAEDAAALEVPETENGEETMQDGDKKKPLVLIVDDNEDFIAFMKDSLSLYFSVQSASDGAAAWKMIPGLMPDLVVSDLMMPEMDGNELCRLVKTDKCTRNIPFILLTAKQSVENKVEGLTIGADDYVTKPFNMEVLILRMRKLIDLSSRSKLRTRIDPEPSEIVITSLDEKLIENAIKYVEENISRSDLSVEELSHELGMSRVHLYKKLLQITGKTPIEFIRIIRLKRAAQLLRESQQNVSEIAYQLGFNNPKYFSKYFKDEFGVLPSVYQEREGK</sequence>
<dbReference type="Gene3D" id="1.10.287.130">
    <property type="match status" value="1"/>
</dbReference>
<dbReference type="eggNOG" id="COG3292">
    <property type="taxonomic scope" value="Bacteria"/>
</dbReference>
<evidence type="ECO:0000256" key="8">
    <source>
        <dbReference type="ARBA" id="ARBA00023012"/>
    </source>
</evidence>
<dbReference type="FunFam" id="3.30.565.10:FF:000037">
    <property type="entry name" value="Hybrid sensor histidine kinase/response regulator"/>
    <property type="match status" value="1"/>
</dbReference>
<evidence type="ECO:0000256" key="5">
    <source>
        <dbReference type="ARBA" id="ARBA00022741"/>
    </source>
</evidence>
<dbReference type="Pfam" id="PF02518">
    <property type="entry name" value="HATPase_c"/>
    <property type="match status" value="1"/>
</dbReference>
<comment type="catalytic activity">
    <reaction evidence="1">
        <text>ATP + protein L-histidine = ADP + protein N-phospho-L-histidine.</text>
        <dbReference type="EC" id="2.7.13.3"/>
    </reaction>
</comment>
<reference evidence="17 18" key="1">
    <citation type="submission" date="2011-02" db="EMBL/GenBank/DDBJ databases">
        <authorList>
            <person name="Weinstock G."/>
            <person name="Sodergren E."/>
            <person name="Clifton S."/>
            <person name="Fulton L."/>
            <person name="Fulton B."/>
            <person name="Courtney L."/>
            <person name="Fronick C."/>
            <person name="Harrison M."/>
            <person name="Strong C."/>
            <person name="Farmer C."/>
            <person name="Delahaunty K."/>
            <person name="Markovic C."/>
            <person name="Hall O."/>
            <person name="Minx P."/>
            <person name="Tomlinson C."/>
            <person name="Mitreva M."/>
            <person name="Hou S."/>
            <person name="Chen J."/>
            <person name="Wollam A."/>
            <person name="Pepin K.H."/>
            <person name="Johnson M."/>
            <person name="Bhonagiri V."/>
            <person name="Zhang X."/>
            <person name="Suruliraj S."/>
            <person name="Warren W."/>
            <person name="Chinwalla A."/>
            <person name="Mardis E.R."/>
            <person name="Wilson R.K."/>
        </authorList>
    </citation>
    <scope>NUCLEOTIDE SEQUENCE [LARGE SCALE GENOMIC DNA]</scope>
    <source>
        <strain evidence="17 18">YIT 12057</strain>
    </source>
</reference>
<dbReference type="SMART" id="SM00388">
    <property type="entry name" value="HisKA"/>
    <property type="match status" value="1"/>
</dbReference>
<dbReference type="PRINTS" id="PR00344">
    <property type="entry name" value="BCTRLSENSOR"/>
</dbReference>
<dbReference type="Pfam" id="PF12833">
    <property type="entry name" value="HTH_18"/>
    <property type="match status" value="1"/>
</dbReference>
<evidence type="ECO:0000256" key="11">
    <source>
        <dbReference type="ARBA" id="ARBA00023163"/>
    </source>
</evidence>
<dbReference type="GO" id="GO:0000155">
    <property type="term" value="F:phosphorelay sensor kinase activity"/>
    <property type="evidence" value="ECO:0007669"/>
    <property type="project" value="InterPro"/>
</dbReference>
<dbReference type="SUPFAM" id="SSF52172">
    <property type="entry name" value="CheY-like"/>
    <property type="match status" value="1"/>
</dbReference>
<feature type="transmembrane region" description="Helical" evidence="13">
    <location>
        <begin position="790"/>
        <end position="810"/>
    </location>
</feature>
<dbReference type="STRING" id="763034.HMPREF9446_01795"/>
<dbReference type="FunFam" id="2.60.40.10:FF:000791">
    <property type="entry name" value="Two-component system sensor histidine kinase/response regulator"/>
    <property type="match status" value="1"/>
</dbReference>
<dbReference type="InterPro" id="IPR001789">
    <property type="entry name" value="Sig_transdc_resp-reg_receiver"/>
</dbReference>
<dbReference type="GO" id="GO:0005524">
    <property type="term" value="F:ATP binding"/>
    <property type="evidence" value="ECO:0007669"/>
    <property type="project" value="UniProtKB-KW"/>
</dbReference>
<dbReference type="Gene3D" id="3.30.565.10">
    <property type="entry name" value="Histidine kinase-like ATPase, C-terminal domain"/>
    <property type="match status" value="1"/>
</dbReference>
<dbReference type="InterPro" id="IPR009057">
    <property type="entry name" value="Homeodomain-like_sf"/>
</dbReference>
<keyword evidence="13" id="KW-1133">Transmembrane helix</keyword>
<dbReference type="PANTHER" id="PTHR43547">
    <property type="entry name" value="TWO-COMPONENT HISTIDINE KINASE"/>
    <property type="match status" value="1"/>
</dbReference>
<feature type="modified residue" description="4-aspartylphosphate" evidence="12">
    <location>
        <position position="1153"/>
    </location>
</feature>
<evidence type="ECO:0000256" key="2">
    <source>
        <dbReference type="ARBA" id="ARBA00012438"/>
    </source>
</evidence>
<keyword evidence="10" id="KW-0238">DNA-binding</keyword>
<comment type="caution">
    <text evidence="17">The sequence shown here is derived from an EMBL/GenBank/DDBJ whole genome shotgun (WGS) entry which is preliminary data.</text>
</comment>
<keyword evidence="13" id="KW-0812">Transmembrane</keyword>
<dbReference type="PROSITE" id="PS00041">
    <property type="entry name" value="HTH_ARAC_FAMILY_1"/>
    <property type="match status" value="1"/>
</dbReference>
<keyword evidence="7" id="KW-0067">ATP-binding</keyword>
<dbReference type="PROSITE" id="PS50110">
    <property type="entry name" value="RESPONSE_REGULATORY"/>
    <property type="match status" value="1"/>
</dbReference>
<evidence type="ECO:0000259" key="15">
    <source>
        <dbReference type="PROSITE" id="PS50109"/>
    </source>
</evidence>
<dbReference type="Gene3D" id="1.10.10.60">
    <property type="entry name" value="Homeodomain-like"/>
    <property type="match status" value="2"/>
</dbReference>
<name>F3PST3_9BACE</name>
<dbReference type="Pfam" id="PF07494">
    <property type="entry name" value="Reg_prop"/>
    <property type="match status" value="5"/>
</dbReference>
<evidence type="ECO:0000313" key="18">
    <source>
        <dbReference type="Proteomes" id="UP000003416"/>
    </source>
</evidence>
<evidence type="ECO:0000256" key="4">
    <source>
        <dbReference type="ARBA" id="ARBA00022679"/>
    </source>
</evidence>
<dbReference type="SUPFAM" id="SSF46689">
    <property type="entry name" value="Homeodomain-like"/>
    <property type="match status" value="1"/>
</dbReference>
<keyword evidence="8" id="KW-0902">Two-component regulatory system</keyword>
<dbReference type="SUPFAM" id="SSF47384">
    <property type="entry name" value="Homodimeric domain of signal transducing histidine kinase"/>
    <property type="match status" value="1"/>
</dbReference>
<evidence type="ECO:0000256" key="1">
    <source>
        <dbReference type="ARBA" id="ARBA00000085"/>
    </source>
</evidence>
<keyword evidence="11" id="KW-0804">Transcription</keyword>
<dbReference type="InterPro" id="IPR018062">
    <property type="entry name" value="HTH_AraC-typ_CS"/>
</dbReference>
<dbReference type="CDD" id="cd17574">
    <property type="entry name" value="REC_OmpR"/>
    <property type="match status" value="1"/>
</dbReference>
<dbReference type="InterPro" id="IPR036097">
    <property type="entry name" value="HisK_dim/P_sf"/>
</dbReference>
<feature type="domain" description="Histidine kinase" evidence="15">
    <location>
        <begin position="843"/>
        <end position="1063"/>
    </location>
</feature>
<dbReference type="eggNOG" id="COG0745">
    <property type="taxonomic scope" value="Bacteria"/>
</dbReference>
<dbReference type="Gene3D" id="3.40.50.2300">
    <property type="match status" value="1"/>
</dbReference>
<evidence type="ECO:0000256" key="10">
    <source>
        <dbReference type="ARBA" id="ARBA00023125"/>
    </source>
</evidence>
<dbReference type="Gene3D" id="2.130.10.10">
    <property type="entry name" value="YVTN repeat-like/Quinoprotein amine dehydrogenase"/>
    <property type="match status" value="2"/>
</dbReference>
<dbReference type="SMART" id="SM00387">
    <property type="entry name" value="HATPase_c"/>
    <property type="match status" value="1"/>
</dbReference>
<dbReference type="InterPro" id="IPR015943">
    <property type="entry name" value="WD40/YVTN_repeat-like_dom_sf"/>
</dbReference>
<dbReference type="PROSITE" id="PS50109">
    <property type="entry name" value="HIS_KIN"/>
    <property type="match status" value="1"/>
</dbReference>
<dbReference type="GO" id="GO:0003700">
    <property type="term" value="F:DNA-binding transcription factor activity"/>
    <property type="evidence" value="ECO:0007669"/>
    <property type="project" value="InterPro"/>
</dbReference>
<dbReference type="InterPro" id="IPR005467">
    <property type="entry name" value="His_kinase_dom"/>
</dbReference>
<dbReference type="InterPro" id="IPR011110">
    <property type="entry name" value="Reg_prop"/>
</dbReference>
<evidence type="ECO:0000256" key="3">
    <source>
        <dbReference type="ARBA" id="ARBA00022553"/>
    </source>
</evidence>
<dbReference type="Proteomes" id="UP000003416">
    <property type="component" value="Unassembled WGS sequence"/>
</dbReference>
<proteinExistence type="predicted"/>
<keyword evidence="9" id="KW-0805">Transcription regulation</keyword>
<dbReference type="CDD" id="cd00146">
    <property type="entry name" value="PKD"/>
    <property type="match status" value="1"/>
</dbReference>
<dbReference type="EC" id="2.7.13.3" evidence="2"/>
<organism evidence="17 18">
    <name type="scientific">Bacteroides fluxus YIT 12057</name>
    <dbReference type="NCBI Taxonomy" id="763034"/>
    <lineage>
        <taxon>Bacteria</taxon>
        <taxon>Pseudomonadati</taxon>
        <taxon>Bacteroidota</taxon>
        <taxon>Bacteroidia</taxon>
        <taxon>Bacteroidales</taxon>
        <taxon>Bacteroidaceae</taxon>
        <taxon>Bacteroides</taxon>
    </lineage>
</organism>
<dbReference type="Pfam" id="PF00512">
    <property type="entry name" value="HisKA"/>
    <property type="match status" value="1"/>
</dbReference>
<dbReference type="PROSITE" id="PS01124">
    <property type="entry name" value="HTH_ARAC_FAMILY_2"/>
    <property type="match status" value="1"/>
</dbReference>
<feature type="domain" description="HTH araC/xylS-type" evidence="14">
    <location>
        <begin position="1250"/>
        <end position="1349"/>
    </location>
</feature>
<keyword evidence="6 17" id="KW-0418">Kinase</keyword>
<dbReference type="InterPro" id="IPR003661">
    <property type="entry name" value="HisK_dim/P_dom"/>
</dbReference>
<evidence type="ECO:0000259" key="16">
    <source>
        <dbReference type="PROSITE" id="PS50110"/>
    </source>
</evidence>
<dbReference type="SUPFAM" id="SSF55874">
    <property type="entry name" value="ATPase domain of HSP90 chaperone/DNA topoisomerase II/histidine kinase"/>
    <property type="match status" value="1"/>
</dbReference>
<dbReference type="FunFam" id="1.10.287.130:FF:000034">
    <property type="entry name" value="Two-component system sensor histidine kinase/response regulator"/>
    <property type="match status" value="1"/>
</dbReference>
<evidence type="ECO:0000256" key="9">
    <source>
        <dbReference type="ARBA" id="ARBA00023015"/>
    </source>
</evidence>
<dbReference type="Pfam" id="PF07495">
    <property type="entry name" value="Y_Y_Y"/>
    <property type="match status" value="1"/>
</dbReference>
<dbReference type="SUPFAM" id="SSF63829">
    <property type="entry name" value="Calcium-dependent phosphotriesterase"/>
    <property type="match status" value="2"/>
</dbReference>
<dbReference type="GO" id="GO:0043565">
    <property type="term" value="F:sequence-specific DNA binding"/>
    <property type="evidence" value="ECO:0007669"/>
    <property type="project" value="InterPro"/>
</dbReference>
<dbReference type="InterPro" id="IPR036890">
    <property type="entry name" value="HATPase_C_sf"/>
</dbReference>